<dbReference type="Pfam" id="PF13548">
    <property type="entry name" value="DUF4126"/>
    <property type="match status" value="1"/>
</dbReference>
<accession>A0A2P6M680</accession>
<dbReference type="Proteomes" id="UP000241736">
    <property type="component" value="Unassembled WGS sequence"/>
</dbReference>
<protein>
    <submittedName>
        <fullName evidence="3">DUF4126 domain-containing protein</fullName>
    </submittedName>
</protein>
<sequence>MTEAHIFALGLALACLAGVRAYLTVFGVGIAGLMGWVDLPPALAVTTSPWVLGTAGALVVVEFSADKIPGVDSGWDLLQTLARIPAGAFLAAAALSDDGQLSTGALVMGGGAALGTHALKSSTRAVINASPEPLSNWAASVSEDGVALGALALVFAYPWLALVLLLGVLGTGALVVYWLARWVWRRTGGARPRTA</sequence>
<dbReference type="RefSeq" id="WP_106991365.1">
    <property type="nucleotide sequence ID" value="NZ_KZ679099.1"/>
</dbReference>
<keyword evidence="1" id="KW-1133">Transmembrane helix</keyword>
<feature type="transmembrane region" description="Helical" evidence="1">
    <location>
        <begin position="156"/>
        <end position="180"/>
    </location>
</feature>
<evidence type="ECO:0000313" key="3">
    <source>
        <dbReference type="EMBL" id="PRH81500.1"/>
    </source>
</evidence>
<organism evidence="3 4">
    <name type="scientific">Arenimonas caeni</name>
    <dbReference type="NCBI Taxonomy" id="2058085"/>
    <lineage>
        <taxon>Bacteria</taxon>
        <taxon>Pseudomonadati</taxon>
        <taxon>Pseudomonadota</taxon>
        <taxon>Gammaproteobacteria</taxon>
        <taxon>Lysobacterales</taxon>
        <taxon>Lysobacteraceae</taxon>
        <taxon>Arenimonas</taxon>
    </lineage>
</organism>
<dbReference type="AlphaFoldDB" id="A0A2P6M680"/>
<proteinExistence type="predicted"/>
<gene>
    <name evidence="3" type="ORF">C6N40_12505</name>
</gene>
<comment type="caution">
    <text evidence="3">The sequence shown here is derived from an EMBL/GenBank/DDBJ whole genome shotgun (WGS) entry which is preliminary data.</text>
</comment>
<keyword evidence="1" id="KW-0472">Membrane</keyword>
<evidence type="ECO:0000256" key="1">
    <source>
        <dbReference type="SAM" id="Phobius"/>
    </source>
</evidence>
<keyword evidence="4" id="KW-1185">Reference proteome</keyword>
<name>A0A2P6M680_9GAMM</name>
<keyword evidence="1" id="KW-0812">Transmembrane</keyword>
<evidence type="ECO:0000313" key="4">
    <source>
        <dbReference type="Proteomes" id="UP000241736"/>
    </source>
</evidence>
<dbReference type="InterPro" id="IPR025196">
    <property type="entry name" value="DUF4126"/>
</dbReference>
<evidence type="ECO:0000259" key="2">
    <source>
        <dbReference type="Pfam" id="PF13548"/>
    </source>
</evidence>
<dbReference type="OrthoDB" id="181455at2"/>
<dbReference type="EMBL" id="PVLF01000023">
    <property type="protein sequence ID" value="PRH81500.1"/>
    <property type="molecule type" value="Genomic_DNA"/>
</dbReference>
<reference evidence="3 4" key="1">
    <citation type="submission" date="2018-03" db="EMBL/GenBank/DDBJ databases">
        <title>Arenimonas caeni sp. nov., isolated from activated sludge.</title>
        <authorList>
            <person name="Liu H."/>
        </authorList>
    </citation>
    <scope>NUCLEOTIDE SEQUENCE [LARGE SCALE GENOMIC DNA]</scope>
    <source>
        <strain evidence="4">z29</strain>
    </source>
</reference>
<feature type="domain" description="DUF4126" evidence="2">
    <location>
        <begin position="8"/>
        <end position="175"/>
    </location>
</feature>